<dbReference type="EMBL" id="CP000724">
    <property type="protein sequence ID" value="ABR50676.1"/>
    <property type="molecule type" value="Genomic_DNA"/>
</dbReference>
<proteinExistence type="predicted"/>
<dbReference type="eggNOG" id="COG1388">
    <property type="taxonomic scope" value="Bacteria"/>
</dbReference>
<sequence>MPVELLRDSLKLDQMIGQESAQAIIEGDILVPDTKPDITRVLSVDGTIYITKYTMEENKIIAEGNIQFKILYVSEGGSQPLYSVDSSTGFKQSIELEGIGAHMTSDVTAEIEHIDYTINNERKIGVKAVVNLSATVVEEKNVEVTRELNGLEDIELLKETIQYTDVVGTNSSDTLVKDTFEIEEDLEGIKEVLKWDARVLEREVKVTDGKVIVGGTLLVDLLYVTDDELSLNIFKKELPFTHFVEIQGTYSDMKAKINMGVEEVYTEVKENIQGERKIVEIEAIVRIQAKVMETETREVIVDAYSPSQLLKIEKNQMILKENMGLNRSYMLLRETLDIPANHPPVKEVFSIQCKPICTDYQLVEDKALIEGVVEANVIYTSEEDLQPLYSFNQEIPFRQAVDLEGLSVTMEADIEMFVEQVDYDLINGEQIEIKVNIGATCEAYQYKTIEVIHEVMELQEDVDISKRPSLTVYFMQSEDSLWKVAKKYHTTVKQILESNGIENPEAVKAGDQLIIEKVHHFKF</sequence>
<dbReference type="RefSeq" id="WP_012065564.1">
    <property type="nucleotide sequence ID" value="NC_009633.1"/>
</dbReference>
<dbReference type="Proteomes" id="UP000001572">
    <property type="component" value="Chromosome"/>
</dbReference>
<dbReference type="OrthoDB" id="9779340at2"/>
<dbReference type="InterPro" id="IPR024300">
    <property type="entry name" value="SipL_SPOCS_dom"/>
</dbReference>
<evidence type="ECO:0000313" key="3">
    <source>
        <dbReference type="Proteomes" id="UP000001572"/>
    </source>
</evidence>
<dbReference type="Pfam" id="PF12673">
    <property type="entry name" value="SipL"/>
    <property type="match status" value="3"/>
</dbReference>
<dbReference type="Gene3D" id="3.10.350.10">
    <property type="entry name" value="LysM domain"/>
    <property type="match status" value="1"/>
</dbReference>
<dbReference type="AlphaFoldDB" id="A6TWV8"/>
<dbReference type="HOGENOM" id="CLU_037106_0_0_9"/>
<evidence type="ECO:0000313" key="2">
    <source>
        <dbReference type="EMBL" id="ABR50676.1"/>
    </source>
</evidence>
<keyword evidence="3" id="KW-1185">Reference proteome</keyword>
<gene>
    <name evidence="2" type="ordered locus">Amet_4605</name>
</gene>
<dbReference type="Pfam" id="PF01476">
    <property type="entry name" value="LysM"/>
    <property type="match status" value="1"/>
</dbReference>
<name>A6TWV8_ALKMQ</name>
<reference evidence="3" key="1">
    <citation type="journal article" date="2016" name="Genome Announc.">
        <title>Complete genome sequence of Alkaliphilus metalliredigens strain QYMF, an alkaliphilic and metal-reducing bacterium isolated from borax-contaminated leachate ponds.</title>
        <authorList>
            <person name="Hwang C."/>
            <person name="Copeland A."/>
            <person name="Lucas S."/>
            <person name="Lapidus A."/>
            <person name="Barry K."/>
            <person name="Detter J.C."/>
            <person name="Glavina Del Rio T."/>
            <person name="Hammon N."/>
            <person name="Israni S."/>
            <person name="Dalin E."/>
            <person name="Tice H."/>
            <person name="Pitluck S."/>
            <person name="Chertkov O."/>
            <person name="Brettin T."/>
            <person name="Bruce D."/>
            <person name="Han C."/>
            <person name="Schmutz J."/>
            <person name="Larimer F."/>
            <person name="Land M.L."/>
            <person name="Hauser L."/>
            <person name="Kyrpides N."/>
            <person name="Mikhailova N."/>
            <person name="Ye Q."/>
            <person name="Zhou J."/>
            <person name="Richardson P."/>
            <person name="Fields M.W."/>
        </authorList>
    </citation>
    <scope>NUCLEOTIDE SEQUENCE [LARGE SCALE GENOMIC DNA]</scope>
    <source>
        <strain evidence="3">QYMF</strain>
    </source>
</reference>
<dbReference type="STRING" id="293826.Amet_4605"/>
<dbReference type="PROSITE" id="PS51782">
    <property type="entry name" value="LYSM"/>
    <property type="match status" value="1"/>
</dbReference>
<dbReference type="CDD" id="cd00118">
    <property type="entry name" value="LysM"/>
    <property type="match status" value="1"/>
</dbReference>
<accession>A6TWV8</accession>
<dbReference type="SMART" id="SM00257">
    <property type="entry name" value="LysM"/>
    <property type="match status" value="1"/>
</dbReference>
<evidence type="ECO:0000259" key="1">
    <source>
        <dbReference type="PROSITE" id="PS51782"/>
    </source>
</evidence>
<protein>
    <submittedName>
        <fullName evidence="2">Peptidoglycan-binding LysM</fullName>
    </submittedName>
</protein>
<dbReference type="InterPro" id="IPR036779">
    <property type="entry name" value="LysM_dom_sf"/>
</dbReference>
<dbReference type="KEGG" id="amt:Amet_4605"/>
<feature type="domain" description="LysM" evidence="1">
    <location>
        <begin position="471"/>
        <end position="515"/>
    </location>
</feature>
<dbReference type="SUPFAM" id="SSF54106">
    <property type="entry name" value="LysM domain"/>
    <property type="match status" value="1"/>
</dbReference>
<organism evidence="2 3">
    <name type="scientific">Alkaliphilus metalliredigens (strain QYMF)</name>
    <dbReference type="NCBI Taxonomy" id="293826"/>
    <lineage>
        <taxon>Bacteria</taxon>
        <taxon>Bacillati</taxon>
        <taxon>Bacillota</taxon>
        <taxon>Clostridia</taxon>
        <taxon>Peptostreptococcales</taxon>
        <taxon>Natronincolaceae</taxon>
        <taxon>Alkaliphilus</taxon>
    </lineage>
</organism>
<dbReference type="InterPro" id="IPR018392">
    <property type="entry name" value="LysM"/>
</dbReference>